<protein>
    <submittedName>
        <fullName evidence="1">Uncharacterized protein</fullName>
    </submittedName>
</protein>
<dbReference type="EMBL" id="JADLQX010000035">
    <property type="protein sequence ID" value="MBF6301980.1"/>
    <property type="molecule type" value="Genomic_DNA"/>
</dbReference>
<proteinExistence type="predicted"/>
<accession>A0ABS0CZN1</accession>
<sequence>MKIVNEHLAVKARLTTPTDNGFLLLAAETGGWAGPFPLPARSRRHVSSPLGLLCARLGNRADVLEATAFRAALRPPGEGGALLRRAGVRPARYDIVVLVRTRTVADLDAVQADPAWPELMALLTGNARHVHRIAASSPARIADVDHDPGNWFLFNYFHCADQNTVFDVWRYTAGWFQRKTALPDSVPMRPLHGEPGDYTLVNHASWPTVRAFLPSLLLRPSFRTFVLANFAANEIAAQPIIYRLISSTATTGNTRS</sequence>
<dbReference type="Proteomes" id="UP000702209">
    <property type="component" value="Unassembled WGS sequence"/>
</dbReference>
<evidence type="ECO:0000313" key="1">
    <source>
        <dbReference type="EMBL" id="MBF6301980.1"/>
    </source>
</evidence>
<keyword evidence="2" id="KW-1185">Reference proteome</keyword>
<reference evidence="1 2" key="1">
    <citation type="submission" date="2020-10" db="EMBL/GenBank/DDBJ databases">
        <title>Identification of Nocardia species via Next-generation sequencing and recognition of intraspecies genetic diversity.</title>
        <authorList>
            <person name="Li P."/>
            <person name="Li P."/>
            <person name="Lu B."/>
        </authorList>
    </citation>
    <scope>NUCLEOTIDE SEQUENCE [LARGE SCALE GENOMIC DNA]</scope>
    <source>
        <strain evidence="1 2">BJ06-0157</strain>
    </source>
</reference>
<organism evidence="1 2">
    <name type="scientific">Nocardia amamiensis</name>
    <dbReference type="NCBI Taxonomy" id="404578"/>
    <lineage>
        <taxon>Bacteria</taxon>
        <taxon>Bacillati</taxon>
        <taxon>Actinomycetota</taxon>
        <taxon>Actinomycetes</taxon>
        <taxon>Mycobacteriales</taxon>
        <taxon>Nocardiaceae</taxon>
        <taxon>Nocardia</taxon>
    </lineage>
</organism>
<comment type="caution">
    <text evidence="1">The sequence shown here is derived from an EMBL/GenBank/DDBJ whole genome shotgun (WGS) entry which is preliminary data.</text>
</comment>
<dbReference type="RefSeq" id="WP_195133185.1">
    <property type="nucleotide sequence ID" value="NZ_JADLQX010000035.1"/>
</dbReference>
<evidence type="ECO:0000313" key="2">
    <source>
        <dbReference type="Proteomes" id="UP000702209"/>
    </source>
</evidence>
<name>A0ABS0CZN1_9NOCA</name>
<gene>
    <name evidence="1" type="ORF">IU459_31195</name>
</gene>